<keyword evidence="8 14" id="KW-1133">Transmembrane helix</keyword>
<dbReference type="PANTHER" id="PTHR24305:SF166">
    <property type="entry name" value="CYTOCHROME P450 12A4, MITOCHONDRIAL-RELATED"/>
    <property type="match status" value="1"/>
</dbReference>
<dbReference type="PRINTS" id="PR00385">
    <property type="entry name" value="P450"/>
</dbReference>
<dbReference type="PRINTS" id="PR00463">
    <property type="entry name" value="EP450I"/>
</dbReference>
<dbReference type="GO" id="GO:0005506">
    <property type="term" value="F:iron ion binding"/>
    <property type="evidence" value="ECO:0007669"/>
    <property type="project" value="InterPro"/>
</dbReference>
<dbReference type="Gene3D" id="1.10.630.10">
    <property type="entry name" value="Cytochrome P450"/>
    <property type="match status" value="1"/>
</dbReference>
<dbReference type="InterPro" id="IPR002401">
    <property type="entry name" value="Cyt_P450_E_grp-I"/>
</dbReference>
<evidence type="ECO:0000256" key="1">
    <source>
        <dbReference type="ARBA" id="ARBA00001971"/>
    </source>
</evidence>
<sequence length="547" mass="60893">MVQKARSPRCRHAPTFWHPVTFSAATLFTPGMSYRILFLGLNTILGAYYLFLRRRRNTVRNILGPPSPSWVFGHSLQLVFAPEYGDYEFSWQKMYGPLYRLKGCFGEDSLVISDPVALQHIVNTPAIEHGPVLENIIELLFGKKSVVSTKGEAHKHFRAAMNAGFSASAVRNLQPALVRAAQELTEELQQISAAPVNLSPRLSNATLNAVLQAGLGCSPADLSEELLGNNWKIVSLSSSQSAPHIFAIGACLPKWAWTLASKVPTATFNVIRSAKNLTEKLGEKVVQNKRELTRQGMEINTDVFGVLMDQYRQDKSKHTLNWEEIAAQTSAILFPGQDPTANTLAFGLWELAKHPEFQEQLRAEIQSNTLAIETCTYDTMPLLNAFIKEVLRLYPAAALIQRIAVEDTVIPLANPIITASEQFISHVPVQKGQVLTLAVASYQRLEQYWGEDAQKFRPLRWIDGTLNDIKAPAIGPYANLMSFLGGPRVCLGWRFAVLELQVFFCELVRNLSFSLPEDDFVRMRFSGSLIPVLPTGEKGMPLSISRV</sequence>
<dbReference type="InterPro" id="IPR001128">
    <property type="entry name" value="Cyt_P450"/>
</dbReference>
<comment type="cofactor">
    <cofactor evidence="1 13">
        <name>heme</name>
        <dbReference type="ChEBI" id="CHEBI:30413"/>
    </cofactor>
</comment>
<dbReference type="GO" id="GO:0016020">
    <property type="term" value="C:membrane"/>
    <property type="evidence" value="ECO:0007669"/>
    <property type="project" value="UniProtKB-SubCell"/>
</dbReference>
<evidence type="ECO:0000256" key="8">
    <source>
        <dbReference type="ARBA" id="ARBA00022989"/>
    </source>
</evidence>
<dbReference type="InterPro" id="IPR036396">
    <property type="entry name" value="Cyt_P450_sf"/>
</dbReference>
<evidence type="ECO:0000256" key="12">
    <source>
        <dbReference type="ARBA" id="ARBA00023136"/>
    </source>
</evidence>
<keyword evidence="16" id="KW-1185">Reference proteome</keyword>
<dbReference type="GO" id="GO:0020037">
    <property type="term" value="F:heme binding"/>
    <property type="evidence" value="ECO:0007669"/>
    <property type="project" value="InterPro"/>
</dbReference>
<reference evidence="15 16" key="1">
    <citation type="journal article" date="2024" name="J Genomics">
        <title>Draft genome sequencing and assembly of Favolaschia claudopus CIRM-BRFM 2984 isolated from oak limbs.</title>
        <authorList>
            <person name="Navarro D."/>
            <person name="Drula E."/>
            <person name="Chaduli D."/>
            <person name="Cazenave R."/>
            <person name="Ahrendt S."/>
            <person name="Wang J."/>
            <person name="Lipzen A."/>
            <person name="Daum C."/>
            <person name="Barry K."/>
            <person name="Grigoriev I.V."/>
            <person name="Favel A."/>
            <person name="Rosso M.N."/>
            <person name="Martin F."/>
        </authorList>
    </citation>
    <scope>NUCLEOTIDE SEQUENCE [LARGE SCALE GENOMIC DNA]</scope>
    <source>
        <strain evidence="15 16">CIRM-BRFM 2984</strain>
    </source>
</reference>
<evidence type="ECO:0000256" key="9">
    <source>
        <dbReference type="ARBA" id="ARBA00023002"/>
    </source>
</evidence>
<feature type="binding site" description="axial binding residue" evidence="13">
    <location>
        <position position="490"/>
    </location>
    <ligand>
        <name>heme</name>
        <dbReference type="ChEBI" id="CHEBI:30413"/>
    </ligand>
    <ligandPart>
        <name>Fe</name>
        <dbReference type="ChEBI" id="CHEBI:18248"/>
    </ligandPart>
</feature>
<dbReference type="AlphaFoldDB" id="A0AAW0C9K5"/>
<dbReference type="EMBL" id="JAWWNJ010000019">
    <property type="protein sequence ID" value="KAK7035672.1"/>
    <property type="molecule type" value="Genomic_DNA"/>
</dbReference>
<comment type="pathway">
    <text evidence="3">Secondary metabolite biosynthesis; terpenoid biosynthesis.</text>
</comment>
<feature type="transmembrane region" description="Helical" evidence="14">
    <location>
        <begin position="32"/>
        <end position="52"/>
    </location>
</feature>
<evidence type="ECO:0000256" key="4">
    <source>
        <dbReference type="ARBA" id="ARBA00010617"/>
    </source>
</evidence>
<name>A0AAW0C9K5_9AGAR</name>
<evidence type="ECO:0000256" key="2">
    <source>
        <dbReference type="ARBA" id="ARBA00004370"/>
    </source>
</evidence>
<dbReference type="GO" id="GO:0004497">
    <property type="term" value="F:monooxygenase activity"/>
    <property type="evidence" value="ECO:0007669"/>
    <property type="project" value="UniProtKB-KW"/>
</dbReference>
<dbReference type="PANTHER" id="PTHR24305">
    <property type="entry name" value="CYTOCHROME P450"/>
    <property type="match status" value="1"/>
</dbReference>
<keyword evidence="12 14" id="KW-0472">Membrane</keyword>
<dbReference type="Proteomes" id="UP001362999">
    <property type="component" value="Unassembled WGS sequence"/>
</dbReference>
<evidence type="ECO:0000256" key="7">
    <source>
        <dbReference type="ARBA" id="ARBA00022723"/>
    </source>
</evidence>
<evidence type="ECO:0000256" key="11">
    <source>
        <dbReference type="ARBA" id="ARBA00023033"/>
    </source>
</evidence>
<accession>A0AAW0C9K5</accession>
<evidence type="ECO:0000256" key="6">
    <source>
        <dbReference type="ARBA" id="ARBA00022692"/>
    </source>
</evidence>
<keyword evidence="7 13" id="KW-0479">Metal-binding</keyword>
<comment type="caution">
    <text evidence="15">The sequence shown here is derived from an EMBL/GenBank/DDBJ whole genome shotgun (WGS) entry which is preliminary data.</text>
</comment>
<comment type="subcellular location">
    <subcellularLocation>
        <location evidence="2">Membrane</location>
    </subcellularLocation>
</comment>
<keyword evidence="5 13" id="KW-0349">Heme</keyword>
<evidence type="ECO:0000256" key="14">
    <source>
        <dbReference type="SAM" id="Phobius"/>
    </source>
</evidence>
<dbReference type="Pfam" id="PF00067">
    <property type="entry name" value="p450"/>
    <property type="match status" value="1"/>
</dbReference>
<proteinExistence type="inferred from homology"/>
<protein>
    <submittedName>
        <fullName evidence="15">Cytochrome P450</fullName>
    </submittedName>
</protein>
<gene>
    <name evidence="15" type="ORF">R3P38DRAFT_603258</name>
</gene>
<evidence type="ECO:0000256" key="3">
    <source>
        <dbReference type="ARBA" id="ARBA00004721"/>
    </source>
</evidence>
<evidence type="ECO:0000313" key="15">
    <source>
        <dbReference type="EMBL" id="KAK7035672.1"/>
    </source>
</evidence>
<keyword evidence="11" id="KW-0503">Monooxygenase</keyword>
<dbReference type="SUPFAM" id="SSF48264">
    <property type="entry name" value="Cytochrome P450"/>
    <property type="match status" value="1"/>
</dbReference>
<keyword evidence="9" id="KW-0560">Oxidoreductase</keyword>
<keyword evidence="10 13" id="KW-0408">Iron</keyword>
<evidence type="ECO:0000313" key="16">
    <source>
        <dbReference type="Proteomes" id="UP001362999"/>
    </source>
</evidence>
<evidence type="ECO:0000256" key="13">
    <source>
        <dbReference type="PIRSR" id="PIRSR602401-1"/>
    </source>
</evidence>
<evidence type="ECO:0000256" key="10">
    <source>
        <dbReference type="ARBA" id="ARBA00023004"/>
    </source>
</evidence>
<organism evidence="15 16">
    <name type="scientific">Favolaschia claudopus</name>
    <dbReference type="NCBI Taxonomy" id="2862362"/>
    <lineage>
        <taxon>Eukaryota</taxon>
        <taxon>Fungi</taxon>
        <taxon>Dikarya</taxon>
        <taxon>Basidiomycota</taxon>
        <taxon>Agaricomycotina</taxon>
        <taxon>Agaricomycetes</taxon>
        <taxon>Agaricomycetidae</taxon>
        <taxon>Agaricales</taxon>
        <taxon>Marasmiineae</taxon>
        <taxon>Mycenaceae</taxon>
        <taxon>Favolaschia</taxon>
    </lineage>
</organism>
<comment type="similarity">
    <text evidence="4">Belongs to the cytochrome P450 family.</text>
</comment>
<dbReference type="InterPro" id="IPR050121">
    <property type="entry name" value="Cytochrome_P450_monoxygenase"/>
</dbReference>
<evidence type="ECO:0000256" key="5">
    <source>
        <dbReference type="ARBA" id="ARBA00022617"/>
    </source>
</evidence>
<keyword evidence="6 14" id="KW-0812">Transmembrane</keyword>
<dbReference type="GO" id="GO:0016705">
    <property type="term" value="F:oxidoreductase activity, acting on paired donors, with incorporation or reduction of molecular oxygen"/>
    <property type="evidence" value="ECO:0007669"/>
    <property type="project" value="InterPro"/>
</dbReference>